<gene>
    <name evidence="2" type="ORF">G2W53_033203</name>
</gene>
<feature type="region of interest" description="Disordered" evidence="1">
    <location>
        <begin position="77"/>
        <end position="115"/>
    </location>
</feature>
<evidence type="ECO:0000313" key="3">
    <source>
        <dbReference type="Proteomes" id="UP000634136"/>
    </source>
</evidence>
<protein>
    <submittedName>
        <fullName evidence="2">Retrovirus-related Pol polyprotein from transposon TNT 1-94</fullName>
    </submittedName>
</protein>
<sequence>MGRKPCASISHGLGRYDIRRVKIIARGKEEGGEVMALATRTRDGRDQKVVCTHCKKAGHESSNCFALIGYPEWWGDRSPGDSKSGGTSRTKGGKNGARAHAVQTRPTRGSSKELSTAGSMGIQILLDEVAVNFNKFGWIMMHGTFGNANRCQIIAFDLHRAVNMNSEFTEQSF</sequence>
<accession>A0A834W7Q8</accession>
<organism evidence="2 3">
    <name type="scientific">Senna tora</name>
    <dbReference type="NCBI Taxonomy" id="362788"/>
    <lineage>
        <taxon>Eukaryota</taxon>
        <taxon>Viridiplantae</taxon>
        <taxon>Streptophyta</taxon>
        <taxon>Embryophyta</taxon>
        <taxon>Tracheophyta</taxon>
        <taxon>Spermatophyta</taxon>
        <taxon>Magnoliopsida</taxon>
        <taxon>eudicotyledons</taxon>
        <taxon>Gunneridae</taxon>
        <taxon>Pentapetalae</taxon>
        <taxon>rosids</taxon>
        <taxon>fabids</taxon>
        <taxon>Fabales</taxon>
        <taxon>Fabaceae</taxon>
        <taxon>Caesalpinioideae</taxon>
        <taxon>Cassia clade</taxon>
        <taxon>Senna</taxon>
    </lineage>
</organism>
<name>A0A834W7Q8_9FABA</name>
<proteinExistence type="predicted"/>
<evidence type="ECO:0000313" key="2">
    <source>
        <dbReference type="EMBL" id="KAF7812227.1"/>
    </source>
</evidence>
<dbReference type="AlphaFoldDB" id="A0A834W7Q8"/>
<keyword evidence="3" id="KW-1185">Reference proteome</keyword>
<reference evidence="2" key="1">
    <citation type="submission" date="2020-09" db="EMBL/GenBank/DDBJ databases">
        <title>Genome-Enabled Discovery of Anthraquinone Biosynthesis in Senna tora.</title>
        <authorList>
            <person name="Kang S.-H."/>
            <person name="Pandey R.P."/>
            <person name="Lee C.-M."/>
            <person name="Sim J.-S."/>
            <person name="Jeong J.-T."/>
            <person name="Choi B.-S."/>
            <person name="Jung M."/>
            <person name="Ginzburg D."/>
            <person name="Zhao K."/>
            <person name="Won S.Y."/>
            <person name="Oh T.-J."/>
            <person name="Yu Y."/>
            <person name="Kim N.-H."/>
            <person name="Lee O.R."/>
            <person name="Lee T.-H."/>
            <person name="Bashyal P."/>
            <person name="Kim T.-S."/>
            <person name="Lee W.-H."/>
            <person name="Kawkins C."/>
            <person name="Kim C.-K."/>
            <person name="Kim J.S."/>
            <person name="Ahn B.O."/>
            <person name="Rhee S.Y."/>
            <person name="Sohng J.K."/>
        </authorList>
    </citation>
    <scope>NUCLEOTIDE SEQUENCE</scope>
    <source>
        <tissue evidence="2">Leaf</tissue>
    </source>
</reference>
<comment type="caution">
    <text evidence="2">The sequence shown here is derived from an EMBL/GenBank/DDBJ whole genome shotgun (WGS) entry which is preliminary data.</text>
</comment>
<dbReference type="EMBL" id="JAAIUW010000010">
    <property type="protein sequence ID" value="KAF7812227.1"/>
    <property type="molecule type" value="Genomic_DNA"/>
</dbReference>
<dbReference type="Proteomes" id="UP000634136">
    <property type="component" value="Unassembled WGS sequence"/>
</dbReference>
<feature type="compositionally biased region" description="Low complexity" evidence="1">
    <location>
        <begin position="81"/>
        <end position="90"/>
    </location>
</feature>
<dbReference type="OrthoDB" id="5544992at2759"/>
<feature type="compositionally biased region" description="Polar residues" evidence="1">
    <location>
        <begin position="104"/>
        <end position="115"/>
    </location>
</feature>
<evidence type="ECO:0000256" key="1">
    <source>
        <dbReference type="SAM" id="MobiDB-lite"/>
    </source>
</evidence>